<feature type="transmembrane region" description="Helical" evidence="1">
    <location>
        <begin position="77"/>
        <end position="98"/>
    </location>
</feature>
<dbReference type="EMBL" id="ML986582">
    <property type="protein sequence ID" value="KAF2269518.1"/>
    <property type="molecule type" value="Genomic_DNA"/>
</dbReference>
<proteinExistence type="predicted"/>
<keyword evidence="1" id="KW-1133">Transmembrane helix</keyword>
<name>A0A9P4NAB2_9PLEO</name>
<dbReference type="OrthoDB" id="4074965at2759"/>
<dbReference type="Proteomes" id="UP000800093">
    <property type="component" value="Unassembled WGS sequence"/>
</dbReference>
<keyword evidence="1" id="KW-0472">Membrane</keyword>
<reference evidence="3" key="1">
    <citation type="journal article" date="2020" name="Stud. Mycol.">
        <title>101 Dothideomycetes genomes: A test case for predicting lifestyles and emergence of pathogens.</title>
        <authorList>
            <person name="Haridas S."/>
            <person name="Albert R."/>
            <person name="Binder M."/>
            <person name="Bloem J."/>
            <person name="LaButti K."/>
            <person name="Salamov A."/>
            <person name="Andreopoulos B."/>
            <person name="Baker S."/>
            <person name="Barry K."/>
            <person name="Bills G."/>
            <person name="Bluhm B."/>
            <person name="Cannon C."/>
            <person name="Castanera R."/>
            <person name="Culley D."/>
            <person name="Daum C."/>
            <person name="Ezra D."/>
            <person name="Gonzalez J."/>
            <person name="Henrissat B."/>
            <person name="Kuo A."/>
            <person name="Liang C."/>
            <person name="Lipzen A."/>
            <person name="Lutzoni F."/>
            <person name="Magnuson J."/>
            <person name="Mondo S."/>
            <person name="Nolan M."/>
            <person name="Ohm R."/>
            <person name="Pangilinan J."/>
            <person name="Park H.-J."/>
            <person name="Ramirez L."/>
            <person name="Alfaro M."/>
            <person name="Sun H."/>
            <person name="Tritt A."/>
            <person name="Yoshinaga Y."/>
            <person name="Zwiers L.-H."/>
            <person name="Turgeon B."/>
            <person name="Goodwin S."/>
            <person name="Spatafora J."/>
            <person name="Crous P."/>
            <person name="Grigoriev I."/>
        </authorList>
    </citation>
    <scope>NUCLEOTIDE SEQUENCE [LARGE SCALE GENOMIC DNA]</scope>
    <source>
        <strain evidence="3">CBS 304.66</strain>
    </source>
</reference>
<comment type="caution">
    <text evidence="2">The sequence shown here is derived from an EMBL/GenBank/DDBJ whole genome shotgun (WGS) entry which is preliminary data.</text>
</comment>
<sequence>MIITRILFLTPRFGQFITSTVVLGLSALFLHTHLHDGAEPFGRAIYAVIVTALSVLFSLVGMIPLKSSITSYTTDFFFSSAIFAVFGLYVIGSIGLTAGRYGTGKSLQGRATTAASGMLHRLLLSLRLFSGLLASL</sequence>
<keyword evidence="3" id="KW-1185">Reference proteome</keyword>
<protein>
    <recommendedName>
        <fullName evidence="4">MARVEL domain-containing protein</fullName>
    </recommendedName>
</protein>
<organism evidence="2 3">
    <name type="scientific">Lojkania enalia</name>
    <dbReference type="NCBI Taxonomy" id="147567"/>
    <lineage>
        <taxon>Eukaryota</taxon>
        <taxon>Fungi</taxon>
        <taxon>Dikarya</taxon>
        <taxon>Ascomycota</taxon>
        <taxon>Pezizomycotina</taxon>
        <taxon>Dothideomycetes</taxon>
        <taxon>Pleosporomycetidae</taxon>
        <taxon>Pleosporales</taxon>
        <taxon>Pleosporales incertae sedis</taxon>
        <taxon>Lojkania</taxon>
    </lineage>
</organism>
<evidence type="ECO:0008006" key="4">
    <source>
        <dbReference type="Google" id="ProtNLM"/>
    </source>
</evidence>
<dbReference type="PANTHER" id="PTHR39608:SF1">
    <property type="entry name" value="INTEGRAL MEMBRANE PROTEIN (AFU_ORTHOLOGUE AFUA_5G08640)"/>
    <property type="match status" value="1"/>
</dbReference>
<evidence type="ECO:0000313" key="2">
    <source>
        <dbReference type="EMBL" id="KAF2269518.1"/>
    </source>
</evidence>
<feature type="transmembrane region" description="Helical" evidence="1">
    <location>
        <begin position="12"/>
        <end position="32"/>
    </location>
</feature>
<evidence type="ECO:0000313" key="3">
    <source>
        <dbReference type="Proteomes" id="UP000800093"/>
    </source>
</evidence>
<dbReference type="AlphaFoldDB" id="A0A9P4NAB2"/>
<gene>
    <name evidence="2" type="ORF">CC78DRAFT_604239</name>
</gene>
<feature type="transmembrane region" description="Helical" evidence="1">
    <location>
        <begin position="44"/>
        <end position="65"/>
    </location>
</feature>
<keyword evidence="1" id="KW-0812">Transmembrane</keyword>
<evidence type="ECO:0000256" key="1">
    <source>
        <dbReference type="SAM" id="Phobius"/>
    </source>
</evidence>
<accession>A0A9P4NAB2</accession>
<dbReference type="PANTHER" id="PTHR39608">
    <property type="entry name" value="INTEGRAL MEMBRANE PROTEIN (AFU_ORTHOLOGUE AFUA_5G08640)"/>
    <property type="match status" value="1"/>
</dbReference>